<comment type="caution">
    <text evidence="5">The sequence shown here is derived from an EMBL/GenBank/DDBJ whole genome shotgun (WGS) entry which is preliminary data.</text>
</comment>
<accession>A0ABQ3SJ32</accession>
<evidence type="ECO:0000313" key="6">
    <source>
        <dbReference type="Proteomes" id="UP000613974"/>
    </source>
</evidence>
<feature type="domain" description="HTH araC/xylS-type" evidence="4">
    <location>
        <begin position="213"/>
        <end position="314"/>
    </location>
</feature>
<dbReference type="Gene3D" id="1.10.10.60">
    <property type="entry name" value="Homeodomain-like"/>
    <property type="match status" value="1"/>
</dbReference>
<dbReference type="InterPro" id="IPR035418">
    <property type="entry name" value="AraC-bd_2"/>
</dbReference>
<dbReference type="InterPro" id="IPR009057">
    <property type="entry name" value="Homeodomain-like_sf"/>
</dbReference>
<dbReference type="SMART" id="SM00342">
    <property type="entry name" value="HTH_ARAC"/>
    <property type="match status" value="1"/>
</dbReference>
<evidence type="ECO:0000313" key="5">
    <source>
        <dbReference type="EMBL" id="GHI68131.1"/>
    </source>
</evidence>
<dbReference type="Pfam" id="PF14525">
    <property type="entry name" value="AraC_binding_2"/>
    <property type="match status" value="1"/>
</dbReference>
<dbReference type="PANTHER" id="PTHR46796">
    <property type="entry name" value="HTH-TYPE TRANSCRIPTIONAL ACTIVATOR RHAS-RELATED"/>
    <property type="match status" value="1"/>
</dbReference>
<evidence type="ECO:0000256" key="1">
    <source>
        <dbReference type="ARBA" id="ARBA00023015"/>
    </source>
</evidence>
<evidence type="ECO:0000256" key="3">
    <source>
        <dbReference type="ARBA" id="ARBA00023163"/>
    </source>
</evidence>
<dbReference type="Proteomes" id="UP000613974">
    <property type="component" value="Unassembled WGS sequence"/>
</dbReference>
<gene>
    <name evidence="5" type="ORF">Snoj_20490</name>
</gene>
<protein>
    <recommendedName>
        <fullName evidence="4">HTH araC/xylS-type domain-containing protein</fullName>
    </recommendedName>
</protein>
<dbReference type="InterPro" id="IPR050204">
    <property type="entry name" value="AraC_XylS_family_regulators"/>
</dbReference>
<name>A0ABQ3SJ32_9ACTN</name>
<dbReference type="InterPro" id="IPR018060">
    <property type="entry name" value="HTH_AraC"/>
</dbReference>
<dbReference type="SUPFAM" id="SSF46689">
    <property type="entry name" value="Homeodomain-like"/>
    <property type="match status" value="1"/>
</dbReference>
<keyword evidence="1" id="KW-0805">Transcription regulation</keyword>
<organism evidence="5 6">
    <name type="scientific">Streptomyces nojiriensis</name>
    <dbReference type="NCBI Taxonomy" id="66374"/>
    <lineage>
        <taxon>Bacteria</taxon>
        <taxon>Bacillati</taxon>
        <taxon>Actinomycetota</taxon>
        <taxon>Actinomycetes</taxon>
        <taxon>Kitasatosporales</taxon>
        <taxon>Streptomycetaceae</taxon>
        <taxon>Streptomyces</taxon>
    </lineage>
</organism>
<dbReference type="PANTHER" id="PTHR46796:SF6">
    <property type="entry name" value="ARAC SUBFAMILY"/>
    <property type="match status" value="1"/>
</dbReference>
<reference evidence="6" key="1">
    <citation type="submission" date="2023-07" db="EMBL/GenBank/DDBJ databases">
        <title>Whole genome shotgun sequence of Streptomyces nojiriensis NBRC 13794.</title>
        <authorList>
            <person name="Komaki H."/>
            <person name="Tamura T."/>
        </authorList>
    </citation>
    <scope>NUCLEOTIDE SEQUENCE [LARGE SCALE GENOMIC DNA]</scope>
    <source>
        <strain evidence="6">NBRC 13794</strain>
    </source>
</reference>
<proteinExistence type="predicted"/>
<dbReference type="PRINTS" id="PR00032">
    <property type="entry name" value="HTHARAC"/>
</dbReference>
<dbReference type="InterPro" id="IPR020449">
    <property type="entry name" value="Tscrpt_reg_AraC-type_HTH"/>
</dbReference>
<sequence>MSVVFTTSLLSPYERADYWHNLVSETFIPLDVTLHEPVPSAWSITSERLGPLQISAVQAGRQSVSRDRRLISRGGEEFLTVTFQHTGTARLTQDGRRALVGPGTFTCPDAGRPYEREQPDHFRFTAIRVPKSGLGVPESDLRAVTGTVFSGDGGTSGLVAGFLRRLAERASGFDAYTGQQLAMTAMDLLAVLVRERQGRLDPYASDTARGMLARVKAYVLTCLSDPDLSPERIAAAHHISVRYLHKLFQPEGTTVGRWIRQERLERCRRDLSRRSGSAPAVTAVAQRWGFTNPSHFSRAFRAAYGMSPREWQCGARGE</sequence>
<keyword evidence="3" id="KW-0804">Transcription</keyword>
<evidence type="ECO:0000259" key="4">
    <source>
        <dbReference type="PROSITE" id="PS01124"/>
    </source>
</evidence>
<keyword evidence="2" id="KW-0238">DNA-binding</keyword>
<keyword evidence="6" id="KW-1185">Reference proteome</keyword>
<dbReference type="GeneID" id="95594428"/>
<dbReference type="Pfam" id="PF12833">
    <property type="entry name" value="HTH_18"/>
    <property type="match status" value="1"/>
</dbReference>
<dbReference type="RefSeq" id="WP_189744213.1">
    <property type="nucleotide sequence ID" value="NZ_BMRL01000015.1"/>
</dbReference>
<dbReference type="PROSITE" id="PS01124">
    <property type="entry name" value="HTH_ARAC_FAMILY_2"/>
    <property type="match status" value="1"/>
</dbReference>
<dbReference type="EMBL" id="BNEC01000003">
    <property type="protein sequence ID" value="GHI68131.1"/>
    <property type="molecule type" value="Genomic_DNA"/>
</dbReference>
<evidence type="ECO:0000256" key="2">
    <source>
        <dbReference type="ARBA" id="ARBA00023125"/>
    </source>
</evidence>